<keyword evidence="5 6" id="KW-0472">Membrane</keyword>
<evidence type="ECO:0000313" key="9">
    <source>
        <dbReference type="Proteomes" id="UP001595387"/>
    </source>
</evidence>
<dbReference type="Proteomes" id="UP001595387">
    <property type="component" value="Unassembled WGS sequence"/>
</dbReference>
<feature type="transmembrane region" description="Helical" evidence="6">
    <location>
        <begin position="220"/>
        <end position="243"/>
    </location>
</feature>
<evidence type="ECO:0000256" key="1">
    <source>
        <dbReference type="ARBA" id="ARBA00004651"/>
    </source>
</evidence>
<dbReference type="Pfam" id="PF07690">
    <property type="entry name" value="MFS_1"/>
    <property type="match status" value="1"/>
</dbReference>
<accession>A0ABV7A7X4</accession>
<comment type="caution">
    <text evidence="8">The sequence shown here is derived from an EMBL/GenBank/DDBJ whole genome shotgun (WGS) entry which is preliminary data.</text>
</comment>
<dbReference type="InterPro" id="IPR052952">
    <property type="entry name" value="MFS-Transporter"/>
</dbReference>
<feature type="transmembrane region" description="Helical" evidence="6">
    <location>
        <begin position="249"/>
        <end position="272"/>
    </location>
</feature>
<evidence type="ECO:0000256" key="5">
    <source>
        <dbReference type="ARBA" id="ARBA00023136"/>
    </source>
</evidence>
<feature type="transmembrane region" description="Helical" evidence="6">
    <location>
        <begin position="107"/>
        <end position="127"/>
    </location>
</feature>
<dbReference type="RefSeq" id="WP_390307045.1">
    <property type="nucleotide sequence ID" value="NZ_JBHRRZ010000033.1"/>
</dbReference>
<keyword evidence="2" id="KW-0813">Transport</keyword>
<evidence type="ECO:0000256" key="2">
    <source>
        <dbReference type="ARBA" id="ARBA00022448"/>
    </source>
</evidence>
<feature type="transmembrane region" description="Helical" evidence="6">
    <location>
        <begin position="56"/>
        <end position="75"/>
    </location>
</feature>
<dbReference type="PANTHER" id="PTHR23527:SF1">
    <property type="entry name" value="BLL3282 PROTEIN"/>
    <property type="match status" value="1"/>
</dbReference>
<feature type="transmembrane region" description="Helical" evidence="6">
    <location>
        <begin position="284"/>
        <end position="303"/>
    </location>
</feature>
<protein>
    <submittedName>
        <fullName evidence="8">MFS transporter</fullName>
    </submittedName>
</protein>
<evidence type="ECO:0000313" key="8">
    <source>
        <dbReference type="EMBL" id="MFC2949192.1"/>
    </source>
</evidence>
<evidence type="ECO:0000256" key="4">
    <source>
        <dbReference type="ARBA" id="ARBA00022989"/>
    </source>
</evidence>
<keyword evidence="4 6" id="KW-1133">Transmembrane helix</keyword>
<gene>
    <name evidence="8" type="ORF">ACFODW_12785</name>
</gene>
<feature type="transmembrane region" description="Helical" evidence="6">
    <location>
        <begin position="84"/>
        <end position="101"/>
    </location>
</feature>
<feature type="transmembrane region" description="Helical" evidence="6">
    <location>
        <begin position="375"/>
        <end position="396"/>
    </location>
</feature>
<sequence length="405" mass="45030">MQVENQQTAKLDTLWNKYLLWLLLIQTCTALAYYGYVPLIPFMEREFSLTNTQVGWMTSAVFLGASIIAVPSGVITDKLGTRKSLFVFSSLLAVVTALFYFSTGFLYLLFLLFLLGCGYGGITPGTNKSIMEHFNAYNRGTAMGIKQTGVSLGSVLGTLLLPFLATYTSWRISLLIISLLLLALCIFHFKVLEESKMEYKPVKLYEGIVEVIKNRSMLKIISLIVFFIWVQLSVMTYLVLYLLGHDRPAAYALICLGLLQLGGAVGRSIWGIVSDQYFNRKRGAILGIIAIVSSLLLFSFSMITDQVAFMIVACLSFLLGITTQGWNGIFVLLVSEVVRKEQIGLASGVGLAAVYIGAVIGTPISGWIIDLTGNYEVMWIICSLTMLLIGILTFWFRLDNHKEYY</sequence>
<feature type="domain" description="Major facilitator superfamily (MFS) profile" evidence="7">
    <location>
        <begin position="1"/>
        <end position="401"/>
    </location>
</feature>
<dbReference type="InterPro" id="IPR036259">
    <property type="entry name" value="MFS_trans_sf"/>
</dbReference>
<dbReference type="InterPro" id="IPR011701">
    <property type="entry name" value="MFS"/>
</dbReference>
<keyword evidence="9" id="KW-1185">Reference proteome</keyword>
<dbReference type="InterPro" id="IPR020846">
    <property type="entry name" value="MFS_dom"/>
</dbReference>
<reference evidence="9" key="1">
    <citation type="journal article" date="2019" name="Int. J. Syst. Evol. Microbiol.">
        <title>The Global Catalogue of Microorganisms (GCM) 10K type strain sequencing project: providing services to taxonomists for standard genome sequencing and annotation.</title>
        <authorList>
            <consortium name="The Broad Institute Genomics Platform"/>
            <consortium name="The Broad Institute Genome Sequencing Center for Infectious Disease"/>
            <person name="Wu L."/>
            <person name="Ma J."/>
        </authorList>
    </citation>
    <scope>NUCLEOTIDE SEQUENCE [LARGE SCALE GENOMIC DNA]</scope>
    <source>
        <strain evidence="9">KCTC 13193</strain>
    </source>
</reference>
<proteinExistence type="predicted"/>
<comment type="subcellular location">
    <subcellularLocation>
        <location evidence="1">Cell membrane</location>
        <topology evidence="1">Multi-pass membrane protein</topology>
    </subcellularLocation>
</comment>
<dbReference type="PANTHER" id="PTHR23527">
    <property type="entry name" value="BLL3282 PROTEIN"/>
    <property type="match status" value="1"/>
</dbReference>
<dbReference type="PROSITE" id="PS50850">
    <property type="entry name" value="MFS"/>
    <property type="match status" value="1"/>
</dbReference>
<feature type="transmembrane region" description="Helical" evidence="6">
    <location>
        <begin position="18"/>
        <end position="36"/>
    </location>
</feature>
<evidence type="ECO:0000259" key="7">
    <source>
        <dbReference type="PROSITE" id="PS50850"/>
    </source>
</evidence>
<evidence type="ECO:0000256" key="6">
    <source>
        <dbReference type="SAM" id="Phobius"/>
    </source>
</evidence>
<dbReference type="Gene3D" id="1.20.1250.20">
    <property type="entry name" value="MFS general substrate transporter like domains"/>
    <property type="match status" value="2"/>
</dbReference>
<feature type="transmembrane region" description="Helical" evidence="6">
    <location>
        <begin position="172"/>
        <end position="192"/>
    </location>
</feature>
<feature type="transmembrane region" description="Helical" evidence="6">
    <location>
        <begin position="309"/>
        <end position="333"/>
    </location>
</feature>
<feature type="transmembrane region" description="Helical" evidence="6">
    <location>
        <begin position="345"/>
        <end position="369"/>
    </location>
</feature>
<feature type="transmembrane region" description="Helical" evidence="6">
    <location>
        <begin position="148"/>
        <end position="166"/>
    </location>
</feature>
<dbReference type="EMBL" id="JBHRRZ010000033">
    <property type="protein sequence ID" value="MFC2949192.1"/>
    <property type="molecule type" value="Genomic_DNA"/>
</dbReference>
<organism evidence="8 9">
    <name type="scientific">Virgibacillus sediminis</name>
    <dbReference type="NCBI Taxonomy" id="202260"/>
    <lineage>
        <taxon>Bacteria</taxon>
        <taxon>Bacillati</taxon>
        <taxon>Bacillota</taxon>
        <taxon>Bacilli</taxon>
        <taxon>Bacillales</taxon>
        <taxon>Bacillaceae</taxon>
        <taxon>Virgibacillus</taxon>
    </lineage>
</organism>
<evidence type="ECO:0000256" key="3">
    <source>
        <dbReference type="ARBA" id="ARBA00022692"/>
    </source>
</evidence>
<dbReference type="SUPFAM" id="SSF103473">
    <property type="entry name" value="MFS general substrate transporter"/>
    <property type="match status" value="1"/>
</dbReference>
<keyword evidence="3 6" id="KW-0812">Transmembrane</keyword>
<name>A0ABV7A7X4_9BACI</name>